<dbReference type="SUPFAM" id="SSF53474">
    <property type="entry name" value="alpha/beta-Hydrolases"/>
    <property type="match status" value="1"/>
</dbReference>
<dbReference type="Proteomes" id="UP000816034">
    <property type="component" value="Unassembled WGS sequence"/>
</dbReference>
<accession>A0AA88GQ56</accession>
<sequence>MLSTITFSTDKGSYSFPKDAFVQHVHKQFLQEKKSFLLIPIPNTNDFVPADVVKQIATESDDMQKQLDIVLQTIPDHNESLKDFHYTFTSMPEKPDDQLFEQDPSAYINALELLSDDKPGLFVNDIDGGKFHFVSQRHYDALGDFVMKYVQDELLINRCKLDEYWLPLESNLSHDQMVNIFMSKDALTNPNKLMVLIQGSGAVRPGQWARALCMNDSLKTGTQYNYIVQAMKEGYGVIVLNPNQNHYIPPHMDDPIKYKKEGYLNRNKPEPLAKTAKQPILHNQSPPDHTVYVWDNFIQKAAAKDIVIVAHSAGGWCTMELLKQRTQATLSKVRGIAFTDSVHSVYSSDPKPVRDFIVDHAVNWVTSDKPCDMVVSRKRTGSACECRSAGHMKHEHTSEFCREAVFPFLQAKIQQNSH</sequence>
<dbReference type="Gene3D" id="3.40.50.1820">
    <property type="entry name" value="alpha/beta hydrolase"/>
    <property type="match status" value="1"/>
</dbReference>
<dbReference type="InterPro" id="IPR053858">
    <property type="entry name" value="Arb2_dom"/>
</dbReference>
<dbReference type="GeneID" id="68097487"/>
<evidence type="ECO:0000313" key="3">
    <source>
        <dbReference type="Proteomes" id="UP000816034"/>
    </source>
</evidence>
<dbReference type="GO" id="GO:0035197">
    <property type="term" value="F:siRNA binding"/>
    <property type="evidence" value="ECO:0007669"/>
    <property type="project" value="TreeGrafter"/>
</dbReference>
<proteinExistence type="predicted"/>
<organism evidence="2 3">
    <name type="scientific">Naegleria lovaniensis</name>
    <name type="common">Amoeba</name>
    <dbReference type="NCBI Taxonomy" id="51637"/>
    <lineage>
        <taxon>Eukaryota</taxon>
        <taxon>Discoba</taxon>
        <taxon>Heterolobosea</taxon>
        <taxon>Tetramitia</taxon>
        <taxon>Eutetramitia</taxon>
        <taxon>Vahlkampfiidae</taxon>
        <taxon>Naegleria</taxon>
    </lineage>
</organism>
<comment type="caution">
    <text evidence="2">The sequence shown here is derived from an EMBL/GenBank/DDBJ whole genome shotgun (WGS) entry which is preliminary data.</text>
</comment>
<dbReference type="InterPro" id="IPR029058">
    <property type="entry name" value="AB_hydrolase_fold"/>
</dbReference>
<reference evidence="2 3" key="1">
    <citation type="journal article" date="2018" name="BMC Genomics">
        <title>The genome of Naegleria lovaniensis, the basis for a comparative approach to unravel pathogenicity factors of the human pathogenic amoeba N. fowleri.</title>
        <authorList>
            <person name="Liechti N."/>
            <person name="Schurch N."/>
            <person name="Bruggmann R."/>
            <person name="Wittwer M."/>
        </authorList>
    </citation>
    <scope>NUCLEOTIDE SEQUENCE [LARGE SCALE GENOMIC DNA]</scope>
    <source>
        <strain evidence="2 3">ATCC 30569</strain>
    </source>
</reference>
<dbReference type="PANTHER" id="PTHR21357:SF4">
    <property type="entry name" value="FAM172 FAMILY PROTEIN HOMOLOG CG10038"/>
    <property type="match status" value="1"/>
</dbReference>
<dbReference type="EMBL" id="PYSW02000023">
    <property type="protein sequence ID" value="KAG2382452.1"/>
    <property type="molecule type" value="Genomic_DNA"/>
</dbReference>
<evidence type="ECO:0000313" key="2">
    <source>
        <dbReference type="EMBL" id="KAG2382452.1"/>
    </source>
</evidence>
<dbReference type="InterPro" id="IPR048263">
    <property type="entry name" value="Arb2"/>
</dbReference>
<dbReference type="GO" id="GO:0031048">
    <property type="term" value="P:regulatory ncRNA-mediated heterochromatin formation"/>
    <property type="evidence" value="ECO:0007669"/>
    <property type="project" value="TreeGrafter"/>
</dbReference>
<protein>
    <recommendedName>
        <fullName evidence="1">Arb2 domain-containing protein</fullName>
    </recommendedName>
</protein>
<name>A0AA88GQ56_NAELO</name>
<dbReference type="Pfam" id="PF22749">
    <property type="entry name" value="Arb2"/>
    <property type="match status" value="1"/>
</dbReference>
<dbReference type="RefSeq" id="XP_044548131.1">
    <property type="nucleotide sequence ID" value="XM_044694738.1"/>
</dbReference>
<dbReference type="PANTHER" id="PTHR21357">
    <property type="entry name" value="FAM172 FAMILY PROTEIN HOMOLOG CG10038"/>
    <property type="match status" value="1"/>
</dbReference>
<feature type="domain" description="Arb2" evidence="1">
    <location>
        <begin position="146"/>
        <end position="371"/>
    </location>
</feature>
<dbReference type="GO" id="GO:0005634">
    <property type="term" value="C:nucleus"/>
    <property type="evidence" value="ECO:0007669"/>
    <property type="project" value="TreeGrafter"/>
</dbReference>
<keyword evidence="3" id="KW-1185">Reference proteome</keyword>
<gene>
    <name evidence="2" type="ORF">C9374_005032</name>
</gene>
<dbReference type="AlphaFoldDB" id="A0AA88GQ56"/>
<evidence type="ECO:0000259" key="1">
    <source>
        <dbReference type="Pfam" id="PF22749"/>
    </source>
</evidence>